<dbReference type="OrthoDB" id="8445165at2"/>
<dbReference type="Proteomes" id="UP000327424">
    <property type="component" value="Chromosome"/>
</dbReference>
<dbReference type="EMBL" id="CP044399">
    <property type="protein sequence ID" value="QFI38794.1"/>
    <property type="molecule type" value="Genomic_DNA"/>
</dbReference>
<evidence type="ECO:0000313" key="2">
    <source>
        <dbReference type="Proteomes" id="UP000327424"/>
    </source>
</evidence>
<keyword evidence="2" id="KW-1185">Reference proteome</keyword>
<protein>
    <submittedName>
        <fullName evidence="1">Uncharacterized protein</fullName>
    </submittedName>
</protein>
<evidence type="ECO:0000313" key="1">
    <source>
        <dbReference type="EMBL" id="QFI38794.1"/>
    </source>
</evidence>
<proteinExistence type="predicted"/>
<name>A0A5J6WMW3_MORMI</name>
<accession>A0A5J6WMW3</accession>
<dbReference type="RefSeq" id="WP_019441467.1">
    <property type="nucleotide sequence ID" value="NZ_ALOE01000018.1"/>
</dbReference>
<dbReference type="KEGG" id="mmaa:FR932_13505"/>
<sequence>MSNRDVQPFRFACPSCGSAIELTVEQGKKPKLYGAESYPLEEHFTGENPFIDLHIDFPVSFEPYVMGQTPFLKAIGRIGQENFEIHNFRLNALNDLYKKHEVIERVVNLHKRKRNKILSELADKEFNEPAKSFKDCDINMMMYCIIAKVFYPFSTPTSNSEDVSLYLTTFNEIIATDKNKMDSFVKELIESKFLFNLQEDCFEIYPRILELELALRPALFLDYDKEYIGGDEKVPYRVSSREFKNYKDLYKDISEIISRQIVLVAGVNNLLKRKNHNKFSDDKIKSLNDFANKPFGKKIEFIDDTWLPISKSVADNQLRNAVAHYKAEYDEVSQMITYFPRQEGMKQEKPNEIYFLGFTRKILDSYRLMHSLNQLIKCLLNYDFFMRKEK</sequence>
<gene>
    <name evidence="1" type="ORF">FR932_13505</name>
</gene>
<reference evidence="1 2" key="1">
    <citation type="submission" date="2019-09" db="EMBL/GenBank/DDBJ databases">
        <title>Hybrid Assembly of the complete Genome of the Deep-Sea Bacterium Moritella marina from long Nanopore and Illumina reads.</title>
        <authorList>
            <person name="Magin S."/>
            <person name="Georgoulis A."/>
            <person name="Papadimitriou K."/>
            <person name="Iliakis G."/>
            <person name="Vorgias C.E."/>
        </authorList>
    </citation>
    <scope>NUCLEOTIDE SEQUENCE [LARGE SCALE GENOMIC DNA]</scope>
    <source>
        <strain evidence="1 2">MP-1</strain>
    </source>
</reference>
<dbReference type="AlphaFoldDB" id="A0A5J6WMW3"/>
<organism evidence="1 2">
    <name type="scientific">Moritella marina ATCC 15381</name>
    <dbReference type="NCBI Taxonomy" id="1202962"/>
    <lineage>
        <taxon>Bacteria</taxon>
        <taxon>Pseudomonadati</taxon>
        <taxon>Pseudomonadota</taxon>
        <taxon>Gammaproteobacteria</taxon>
        <taxon>Alteromonadales</taxon>
        <taxon>Moritellaceae</taxon>
        <taxon>Moritella</taxon>
    </lineage>
</organism>